<dbReference type="Proteomes" id="UP000694580">
    <property type="component" value="Chromosome 3"/>
</dbReference>
<evidence type="ECO:0000259" key="3">
    <source>
        <dbReference type="PROSITE" id="PS50898"/>
    </source>
</evidence>
<evidence type="ECO:0000259" key="2">
    <source>
        <dbReference type="PROSITE" id="PS50033"/>
    </source>
</evidence>
<evidence type="ECO:0000313" key="5">
    <source>
        <dbReference type="Proteomes" id="UP000694580"/>
    </source>
</evidence>
<feature type="compositionally biased region" description="Basic and acidic residues" evidence="1">
    <location>
        <begin position="240"/>
        <end position="249"/>
    </location>
</feature>
<evidence type="ECO:0000313" key="4">
    <source>
        <dbReference type="Ensembl" id="ENSDCDP00010056267.1"/>
    </source>
</evidence>
<feature type="region of interest" description="Disordered" evidence="1">
    <location>
        <begin position="541"/>
        <end position="593"/>
    </location>
</feature>
<feature type="compositionally biased region" description="Polar residues" evidence="1">
    <location>
        <begin position="257"/>
        <end position="273"/>
    </location>
</feature>
<dbReference type="InterPro" id="IPR059238">
    <property type="entry name" value="UBX1_UBXN9"/>
</dbReference>
<dbReference type="CDD" id="cd16118">
    <property type="entry name" value="UBX2_UBXN9"/>
    <property type="match status" value="1"/>
</dbReference>
<dbReference type="CDD" id="cd16105">
    <property type="entry name" value="Ubl_ASPSCR1_like"/>
    <property type="match status" value="1"/>
</dbReference>
<dbReference type="InterPro" id="IPR021569">
    <property type="entry name" value="TUG-UBL1"/>
</dbReference>
<proteinExistence type="predicted"/>
<feature type="compositionally biased region" description="Gly residues" evidence="1">
    <location>
        <begin position="279"/>
        <end position="289"/>
    </location>
</feature>
<sequence length="593" mass="65108">MAASSIAVSVLVPNGRRQTVKVSPNTPLLQVLEDVCKKHGFNPDEHGLRFQRNVLDLALQWRFASLPNNAKLEVVPSTRQRTGTESLVRIALQLEDGSRLQGSFSSGQSLWELLNHFEATRFVSISGVDALKKTTLKSLGLTGGSAIVRYVLKKTNVEPMEAVAADNGAMVSTLPPPQPELPPQTLEMADESPPPPVHMETAPHSDANITIRPDDIMTRQEAESTAKTQQEQPIPAENETQAKPKKEVEPELDGEQPGTSRECQAHTRSSMPSSFVPFSGGGQRLGGQGASVSSSPSASLTGGPPKAKRPKPSCEAKVRHGKQYQKGQFENEGEEFLEPVDRDPLVYHLDSGGRRQCEGEELPDEFFEVTVDDIRKRFAQLKSERKVLEEGPLMTKALRECQIRQKMERYPKVVLRVQFPDRHILQGFFRPLETVSTLRLFVKTHLADPHLSFYLFIAPPRTILGDQSATLFQANLFPAALVYFGSDVQTDCYLRSELLDSSVSALQADEHIAGCMPKSPAPSSASLLLDDVSIPLPAEISAAGSQQGAATDGEESHDQEPKAIRTDPGKVPKWLKLPGRRPGRQGRQVSHQL</sequence>
<dbReference type="GO" id="GO:0006886">
    <property type="term" value="P:intracellular protein transport"/>
    <property type="evidence" value="ECO:0007669"/>
    <property type="project" value="TreeGrafter"/>
</dbReference>
<dbReference type="PANTHER" id="PTHR46467">
    <property type="entry name" value="TETHER CONTAINING UBX DOMAIN FOR GLUT4"/>
    <property type="match status" value="1"/>
</dbReference>
<feature type="region of interest" description="Disordered" evidence="1">
    <location>
        <begin position="174"/>
        <end position="320"/>
    </location>
</feature>
<feature type="compositionally biased region" description="Basic and acidic residues" evidence="1">
    <location>
        <begin position="554"/>
        <end position="570"/>
    </location>
</feature>
<feature type="compositionally biased region" description="Low complexity" evidence="1">
    <location>
        <begin position="290"/>
        <end position="305"/>
    </location>
</feature>
<dbReference type="Pfam" id="PF11470">
    <property type="entry name" value="TUG-UBL1"/>
    <property type="match status" value="1"/>
</dbReference>
<dbReference type="InterPro" id="IPR003116">
    <property type="entry name" value="RBD_dom"/>
</dbReference>
<dbReference type="GO" id="GO:0007165">
    <property type="term" value="P:signal transduction"/>
    <property type="evidence" value="ECO:0007669"/>
    <property type="project" value="InterPro"/>
</dbReference>
<evidence type="ECO:0000256" key="1">
    <source>
        <dbReference type="SAM" id="MobiDB-lite"/>
    </source>
</evidence>
<evidence type="ECO:0008006" key="6">
    <source>
        <dbReference type="Google" id="ProtNLM"/>
    </source>
</evidence>
<reference evidence="4" key="3">
    <citation type="submission" date="2025-09" db="UniProtKB">
        <authorList>
            <consortium name="Ensembl"/>
        </authorList>
    </citation>
    <scope>IDENTIFICATION</scope>
</reference>
<accession>A0AAY4EF58</accession>
<dbReference type="GO" id="GO:0005634">
    <property type="term" value="C:nucleus"/>
    <property type="evidence" value="ECO:0007669"/>
    <property type="project" value="TreeGrafter"/>
</dbReference>
<dbReference type="GO" id="GO:0005737">
    <property type="term" value="C:cytoplasm"/>
    <property type="evidence" value="ECO:0007669"/>
    <property type="project" value="TreeGrafter"/>
</dbReference>
<feature type="domain" description="RBD" evidence="3">
    <location>
        <begin position="6"/>
        <end position="75"/>
    </location>
</feature>
<dbReference type="PROSITE" id="PS50898">
    <property type="entry name" value="RBD"/>
    <property type="match status" value="1"/>
</dbReference>
<reference evidence="4" key="2">
    <citation type="submission" date="2025-08" db="UniProtKB">
        <authorList>
            <consortium name="Ensembl"/>
        </authorList>
    </citation>
    <scope>IDENTIFICATION</scope>
</reference>
<dbReference type="InterPro" id="IPR001012">
    <property type="entry name" value="UBX_dom"/>
</dbReference>
<name>A0AAY4EF58_9TELE</name>
<dbReference type="PANTHER" id="PTHR46467:SF1">
    <property type="entry name" value="TETHER CONTAINING UBX DOMAIN FOR GLUT4"/>
    <property type="match status" value="1"/>
</dbReference>
<feature type="compositionally biased region" description="Basic and acidic residues" evidence="1">
    <location>
        <begin position="212"/>
        <end position="224"/>
    </location>
</feature>
<protein>
    <recommendedName>
        <fullName evidence="6">UBX domain-containing protein</fullName>
    </recommendedName>
</protein>
<dbReference type="Pfam" id="PF00789">
    <property type="entry name" value="UBX"/>
    <property type="match status" value="1"/>
</dbReference>
<dbReference type="PROSITE" id="PS50033">
    <property type="entry name" value="UBX"/>
    <property type="match status" value="1"/>
</dbReference>
<gene>
    <name evidence="4" type="primary">ASPSCR1</name>
</gene>
<dbReference type="GO" id="GO:0012506">
    <property type="term" value="C:vesicle membrane"/>
    <property type="evidence" value="ECO:0007669"/>
    <property type="project" value="TreeGrafter"/>
</dbReference>
<keyword evidence="5" id="KW-1185">Reference proteome</keyword>
<dbReference type="InterPro" id="IPR029071">
    <property type="entry name" value="Ubiquitin-like_domsf"/>
</dbReference>
<dbReference type="SUPFAM" id="SSF54236">
    <property type="entry name" value="Ubiquitin-like"/>
    <property type="match status" value="2"/>
</dbReference>
<organism evidence="4 5">
    <name type="scientific">Denticeps clupeoides</name>
    <name type="common">denticle herring</name>
    <dbReference type="NCBI Taxonomy" id="299321"/>
    <lineage>
        <taxon>Eukaryota</taxon>
        <taxon>Metazoa</taxon>
        <taxon>Chordata</taxon>
        <taxon>Craniata</taxon>
        <taxon>Vertebrata</taxon>
        <taxon>Euteleostomi</taxon>
        <taxon>Actinopterygii</taxon>
        <taxon>Neopterygii</taxon>
        <taxon>Teleostei</taxon>
        <taxon>Clupei</taxon>
        <taxon>Clupeiformes</taxon>
        <taxon>Denticipitoidei</taxon>
        <taxon>Denticipitidae</taxon>
        <taxon>Denticeps</taxon>
    </lineage>
</organism>
<dbReference type="AlphaFoldDB" id="A0AAY4EF58"/>
<dbReference type="CDD" id="cd17075">
    <property type="entry name" value="UBX1_UBXN9"/>
    <property type="match status" value="1"/>
</dbReference>
<dbReference type="Ensembl" id="ENSDCDT00010066905.1">
    <property type="protein sequence ID" value="ENSDCDP00010056267.1"/>
    <property type="gene ID" value="ENSDCDG00010032108.1"/>
</dbReference>
<dbReference type="GO" id="GO:0042593">
    <property type="term" value="P:glucose homeostasis"/>
    <property type="evidence" value="ECO:0007669"/>
    <property type="project" value="TreeGrafter"/>
</dbReference>
<feature type="domain" description="UBX" evidence="2">
    <location>
        <begin position="408"/>
        <end position="484"/>
    </location>
</feature>
<dbReference type="GeneTree" id="ENSGT00940000156853"/>
<dbReference type="Gene3D" id="3.10.20.90">
    <property type="entry name" value="Phosphatidylinositol 3-kinase Catalytic Subunit, Chain A, domain 1"/>
    <property type="match status" value="2"/>
</dbReference>
<reference evidence="4 5" key="1">
    <citation type="submission" date="2020-06" db="EMBL/GenBank/DDBJ databases">
        <authorList>
            <consortium name="Wellcome Sanger Institute Data Sharing"/>
        </authorList>
    </citation>
    <scope>NUCLEOTIDE SEQUENCE [LARGE SCALE GENOMIC DNA]</scope>
</reference>
<dbReference type="FunFam" id="3.10.20.90:FF:000204">
    <property type="entry name" value="tether containing UBX domain for GLUT4"/>
    <property type="match status" value="1"/>
</dbReference>